<accession>A0ABS8PA61</accession>
<feature type="region of interest" description="Disordered" evidence="1">
    <location>
        <begin position="64"/>
        <end position="128"/>
    </location>
</feature>
<evidence type="ECO:0000313" key="3">
    <source>
        <dbReference type="Proteomes" id="UP001199469"/>
    </source>
</evidence>
<proteinExistence type="predicted"/>
<comment type="caution">
    <text evidence="2">The sequence shown here is derived from an EMBL/GenBank/DDBJ whole genome shotgun (WGS) entry which is preliminary data.</text>
</comment>
<dbReference type="EMBL" id="JAJNDB010000003">
    <property type="protein sequence ID" value="MCD2195156.1"/>
    <property type="molecule type" value="Genomic_DNA"/>
</dbReference>
<organism evidence="2 3">
    <name type="scientific">Actinomycetospora endophytica</name>
    <dbReference type="NCBI Taxonomy" id="2291215"/>
    <lineage>
        <taxon>Bacteria</taxon>
        <taxon>Bacillati</taxon>
        <taxon>Actinomycetota</taxon>
        <taxon>Actinomycetes</taxon>
        <taxon>Pseudonocardiales</taxon>
        <taxon>Pseudonocardiaceae</taxon>
        <taxon>Actinomycetospora</taxon>
    </lineage>
</organism>
<evidence type="ECO:0000313" key="2">
    <source>
        <dbReference type="EMBL" id="MCD2195156.1"/>
    </source>
</evidence>
<gene>
    <name evidence="2" type="ORF">LQ327_17450</name>
</gene>
<reference evidence="2 3" key="1">
    <citation type="submission" date="2021-11" db="EMBL/GenBank/DDBJ databases">
        <title>Draft genome sequence of Actinomycetospora sp. SF1 isolated from the rhizosphere soil.</title>
        <authorList>
            <person name="Duangmal K."/>
            <person name="Chantavorakit T."/>
        </authorList>
    </citation>
    <scope>NUCLEOTIDE SEQUENCE [LARGE SCALE GENOMIC DNA]</scope>
    <source>
        <strain evidence="2 3">TBRC 5722</strain>
    </source>
</reference>
<name>A0ABS8PA61_9PSEU</name>
<dbReference type="Proteomes" id="UP001199469">
    <property type="component" value="Unassembled WGS sequence"/>
</dbReference>
<evidence type="ECO:0000256" key="1">
    <source>
        <dbReference type="SAM" id="MobiDB-lite"/>
    </source>
</evidence>
<feature type="compositionally biased region" description="Polar residues" evidence="1">
    <location>
        <begin position="107"/>
        <end position="119"/>
    </location>
</feature>
<protein>
    <submittedName>
        <fullName evidence="2">Uncharacterized protein</fullName>
    </submittedName>
</protein>
<dbReference type="RefSeq" id="WP_230735922.1">
    <property type="nucleotide sequence ID" value="NZ_JAJNDB010000003.1"/>
</dbReference>
<keyword evidence="3" id="KW-1185">Reference proteome</keyword>
<sequence>MNARMSVALRGVVIGAAVAVGGVGLAGIASAHAIRPAPADQEGGLIAPTVPTPGTPDLSALDIPEFAPPQIPQLPAGQNPKGDIPALTYQQLPAPDVSAPPEVGHQVNKSNDQAGQTENGLEEVVPYK</sequence>
<feature type="region of interest" description="Disordered" evidence="1">
    <location>
        <begin position="40"/>
        <end position="59"/>
    </location>
</feature>